<dbReference type="PANTHER" id="PTHR46173:SF1">
    <property type="entry name" value="CCA TRNA NUCLEOTIDYLTRANSFERASE 1, MITOCHONDRIAL"/>
    <property type="match status" value="1"/>
</dbReference>
<evidence type="ECO:0000256" key="1">
    <source>
        <dbReference type="ARBA" id="ARBA00001946"/>
    </source>
</evidence>
<dbReference type="RefSeq" id="WP_025311448.1">
    <property type="nucleotide sequence ID" value="NZ_CP004372.1"/>
</dbReference>
<accession>W8RR79</accession>
<dbReference type="KEGG" id="red:roselon_01197"/>
<dbReference type="EMBL" id="CP004372">
    <property type="protein sequence ID" value="AHM03588.1"/>
    <property type="molecule type" value="Genomic_DNA"/>
</dbReference>
<reference evidence="11 12" key="1">
    <citation type="submission" date="2013-03" db="EMBL/GenBank/DDBJ databases">
        <authorList>
            <person name="Fiebig A."/>
            <person name="Goeker M."/>
            <person name="Klenk H.-P.P."/>
        </authorList>
    </citation>
    <scope>NUCLEOTIDE SEQUENCE [LARGE SCALE GENOMIC DNA]</scope>
    <source>
        <strain evidence="12">DSM 19469</strain>
    </source>
</reference>
<dbReference type="EC" id="2.7.7.72" evidence="11"/>
<keyword evidence="8" id="KW-0694">RNA-binding</keyword>
<dbReference type="InterPro" id="IPR002646">
    <property type="entry name" value="PolA_pol_head_dom"/>
</dbReference>
<dbReference type="InterPro" id="IPR032828">
    <property type="entry name" value="PolyA_RNA-bd"/>
</dbReference>
<keyword evidence="7" id="KW-0460">Magnesium</keyword>
<dbReference type="InterPro" id="IPR050264">
    <property type="entry name" value="Bact_CCA-adding_enz_type3_sf"/>
</dbReference>
<proteinExistence type="inferred from homology"/>
<dbReference type="AlphaFoldDB" id="W8RR79"/>
<dbReference type="Pfam" id="PF12627">
    <property type="entry name" value="PolyA_pol_RNAbd"/>
    <property type="match status" value="1"/>
</dbReference>
<keyword evidence="4 11" id="KW-0548">Nucleotidyltransferase</keyword>
<feature type="domain" description="Poly A polymerase head" evidence="9">
    <location>
        <begin position="27"/>
        <end position="150"/>
    </location>
</feature>
<keyword evidence="3" id="KW-0819">tRNA processing</keyword>
<evidence type="ECO:0000256" key="2">
    <source>
        <dbReference type="ARBA" id="ARBA00022679"/>
    </source>
</evidence>
<gene>
    <name evidence="11" type="ORF">roselon_01197</name>
</gene>
<evidence type="ECO:0000256" key="7">
    <source>
        <dbReference type="ARBA" id="ARBA00022842"/>
    </source>
</evidence>
<keyword evidence="6" id="KW-0547">Nucleotide-binding</keyword>
<dbReference type="Proteomes" id="UP000019593">
    <property type="component" value="Chromosome"/>
</dbReference>
<evidence type="ECO:0000313" key="11">
    <source>
        <dbReference type="EMBL" id="AHM03588.1"/>
    </source>
</evidence>
<dbReference type="GO" id="GO:0000049">
    <property type="term" value="F:tRNA binding"/>
    <property type="evidence" value="ECO:0007669"/>
    <property type="project" value="TreeGrafter"/>
</dbReference>
<organism evidence="11 12">
    <name type="scientific">Roseicyclus elongatus DSM 19469</name>
    <dbReference type="NCBI Taxonomy" id="1294273"/>
    <lineage>
        <taxon>Bacteria</taxon>
        <taxon>Pseudomonadati</taxon>
        <taxon>Pseudomonadota</taxon>
        <taxon>Alphaproteobacteria</taxon>
        <taxon>Rhodobacterales</taxon>
        <taxon>Roseobacteraceae</taxon>
        <taxon>Roseicyclus</taxon>
    </lineage>
</organism>
<dbReference type="GO" id="GO:0046872">
    <property type="term" value="F:metal ion binding"/>
    <property type="evidence" value="ECO:0007669"/>
    <property type="project" value="UniProtKB-KW"/>
</dbReference>
<dbReference type="Gene3D" id="1.10.3090.10">
    <property type="entry name" value="cca-adding enzyme, domain 2"/>
    <property type="match status" value="1"/>
</dbReference>
<keyword evidence="2 8" id="KW-0808">Transferase</keyword>
<dbReference type="GO" id="GO:0004810">
    <property type="term" value="F:CCA tRNA nucleotidyltransferase activity"/>
    <property type="evidence" value="ECO:0007669"/>
    <property type="project" value="UniProtKB-EC"/>
</dbReference>
<dbReference type="HOGENOM" id="CLU_015961_2_3_5"/>
<dbReference type="PANTHER" id="PTHR46173">
    <property type="entry name" value="CCA TRNA NUCLEOTIDYLTRANSFERASE 1, MITOCHONDRIAL"/>
    <property type="match status" value="1"/>
</dbReference>
<dbReference type="SUPFAM" id="SSF81301">
    <property type="entry name" value="Nucleotidyltransferase"/>
    <property type="match status" value="1"/>
</dbReference>
<name>W8RR79_9RHOB</name>
<comment type="cofactor">
    <cofactor evidence="1">
        <name>Mg(2+)</name>
        <dbReference type="ChEBI" id="CHEBI:18420"/>
    </cofactor>
</comment>
<evidence type="ECO:0000256" key="4">
    <source>
        <dbReference type="ARBA" id="ARBA00022695"/>
    </source>
</evidence>
<evidence type="ECO:0000256" key="6">
    <source>
        <dbReference type="ARBA" id="ARBA00022741"/>
    </source>
</evidence>
<dbReference type="GO" id="GO:0008033">
    <property type="term" value="P:tRNA processing"/>
    <property type="evidence" value="ECO:0007669"/>
    <property type="project" value="UniProtKB-KW"/>
</dbReference>
<dbReference type="PATRIC" id="fig|1294273.3.peg.1175"/>
<evidence type="ECO:0000256" key="8">
    <source>
        <dbReference type="RuleBase" id="RU003953"/>
    </source>
</evidence>
<evidence type="ECO:0000313" key="12">
    <source>
        <dbReference type="Proteomes" id="UP000019593"/>
    </source>
</evidence>
<dbReference type="CDD" id="cd05398">
    <property type="entry name" value="NT_ClassII-CCAase"/>
    <property type="match status" value="1"/>
</dbReference>
<feature type="domain" description="tRNA nucleotidyltransferase/poly(A) polymerase RNA and SrmB- binding" evidence="10">
    <location>
        <begin position="184"/>
        <end position="241"/>
    </location>
</feature>
<evidence type="ECO:0000259" key="9">
    <source>
        <dbReference type="Pfam" id="PF01743"/>
    </source>
</evidence>
<dbReference type="GO" id="GO:0000166">
    <property type="term" value="F:nucleotide binding"/>
    <property type="evidence" value="ECO:0007669"/>
    <property type="project" value="UniProtKB-KW"/>
</dbReference>
<dbReference type="STRING" id="1294273.roselon_01197"/>
<dbReference type="eggNOG" id="COG0617">
    <property type="taxonomic scope" value="Bacteria"/>
</dbReference>
<sequence length="381" mass="40338">MKLTADWLSAPGTQAVLDAIETGGHRAWFVGGCVRNGLLGLDVSDIDITTDARPDRVVELAEAAGIKAVPTGLDHGTVTLVAAHTPYEVTTLRRDVSTDGRRATVAFTERLEEDAHRRDFTMNALYATRDGTVIDPTGAGRADLRAGRLRFIGDAHDRIAEDYLRILRFFRFHAWYADPMGGLDPAGLAACADMASGINGLSKERIGAEMTKLLAARDPAPAVAAMAQSGVLSQTLPGADARLLPVLVEVEGGLTPDPIRRLAVLGGDDVAGHLRLSRADAARLGCLRQGMGGVTPAGELGYRNGLTTARDILLLRAAMLETPVSAADIDAARIGAEAVFPVRAADLMPDHKGPQLGRELARLEALWIASGFAMSKEALLS</sequence>
<evidence type="ECO:0000256" key="5">
    <source>
        <dbReference type="ARBA" id="ARBA00022723"/>
    </source>
</evidence>
<dbReference type="Gene3D" id="3.30.460.10">
    <property type="entry name" value="Beta Polymerase, domain 2"/>
    <property type="match status" value="1"/>
</dbReference>
<evidence type="ECO:0000259" key="10">
    <source>
        <dbReference type="Pfam" id="PF12627"/>
    </source>
</evidence>
<dbReference type="InterPro" id="IPR043519">
    <property type="entry name" value="NT_sf"/>
</dbReference>
<dbReference type="SUPFAM" id="SSF81891">
    <property type="entry name" value="Poly A polymerase C-terminal region-like"/>
    <property type="match status" value="1"/>
</dbReference>
<keyword evidence="12" id="KW-1185">Reference proteome</keyword>
<dbReference type="OrthoDB" id="9805698at2"/>
<evidence type="ECO:0000256" key="3">
    <source>
        <dbReference type="ARBA" id="ARBA00022694"/>
    </source>
</evidence>
<dbReference type="Pfam" id="PF01743">
    <property type="entry name" value="PolyA_pol"/>
    <property type="match status" value="1"/>
</dbReference>
<keyword evidence="5" id="KW-0479">Metal-binding</keyword>
<protein>
    <submittedName>
        <fullName evidence="11">tRNA nucleotidyltransferase</fullName>
        <ecNumber evidence="11">2.7.7.72</ecNumber>
    </submittedName>
</protein>
<comment type="similarity">
    <text evidence="8">Belongs to the tRNA nucleotidyltransferase/poly(A) polymerase family.</text>
</comment>